<sequence length="139" mass="15455">MDTSNGYNHHHNSPNQPGRDSSSTKSSSESHTISPFTPSAAGHLRTQALDPNVNFDWDQWDAVFGQYLPVVDGFMDVDNIANHNQNQMQCNEIALNQVPMMGIILLHKSAAASRTRRLHNHHNICLFYVLAITLLASSC</sequence>
<dbReference type="EMBL" id="DS268213">
    <property type="protein sequence ID" value="KMU82054.1"/>
    <property type="molecule type" value="Genomic_DNA"/>
</dbReference>
<accession>A0A0J8RAC9</accession>
<feature type="region of interest" description="Disordered" evidence="1">
    <location>
        <begin position="1"/>
        <end position="41"/>
    </location>
</feature>
<gene>
    <name evidence="2" type="ORF">CISG_09281</name>
</gene>
<feature type="compositionally biased region" description="Polar residues" evidence="1">
    <location>
        <begin position="1"/>
        <end position="20"/>
    </location>
</feature>
<proteinExistence type="predicted"/>
<evidence type="ECO:0000313" key="2">
    <source>
        <dbReference type="EMBL" id="KMU82054.1"/>
    </source>
</evidence>
<dbReference type="STRING" id="454286.A0A0J8RAC9"/>
<organism evidence="2 3">
    <name type="scientific">Coccidioides immitis RMSCC 3703</name>
    <dbReference type="NCBI Taxonomy" id="454286"/>
    <lineage>
        <taxon>Eukaryota</taxon>
        <taxon>Fungi</taxon>
        <taxon>Dikarya</taxon>
        <taxon>Ascomycota</taxon>
        <taxon>Pezizomycotina</taxon>
        <taxon>Eurotiomycetes</taxon>
        <taxon>Eurotiomycetidae</taxon>
        <taxon>Onygenales</taxon>
        <taxon>Onygenaceae</taxon>
        <taxon>Coccidioides</taxon>
    </lineage>
</organism>
<name>A0A0J8RAC9_COCIT</name>
<dbReference type="Proteomes" id="UP000054559">
    <property type="component" value="Unassembled WGS sequence"/>
</dbReference>
<feature type="compositionally biased region" description="Low complexity" evidence="1">
    <location>
        <begin position="21"/>
        <end position="34"/>
    </location>
</feature>
<evidence type="ECO:0000313" key="3">
    <source>
        <dbReference type="Proteomes" id="UP000054559"/>
    </source>
</evidence>
<protein>
    <submittedName>
        <fullName evidence="2">Uncharacterized protein</fullName>
    </submittedName>
</protein>
<dbReference type="AlphaFoldDB" id="A0A0J8RAC9"/>
<reference evidence="3" key="1">
    <citation type="journal article" date="2010" name="Genome Res.">
        <title>Population genomic sequencing of Coccidioides fungi reveals recent hybridization and transposon control.</title>
        <authorList>
            <person name="Neafsey D.E."/>
            <person name="Barker B.M."/>
            <person name="Sharpton T.J."/>
            <person name="Stajich J.E."/>
            <person name="Park D.J."/>
            <person name="Whiston E."/>
            <person name="Hung C.-Y."/>
            <person name="McMahan C."/>
            <person name="White J."/>
            <person name="Sykes S."/>
            <person name="Heiman D."/>
            <person name="Young S."/>
            <person name="Zeng Q."/>
            <person name="Abouelleil A."/>
            <person name="Aftuck L."/>
            <person name="Bessette D."/>
            <person name="Brown A."/>
            <person name="FitzGerald M."/>
            <person name="Lui A."/>
            <person name="Macdonald J.P."/>
            <person name="Priest M."/>
            <person name="Orbach M.J."/>
            <person name="Galgiani J.N."/>
            <person name="Kirkland T.N."/>
            <person name="Cole G.T."/>
            <person name="Birren B.W."/>
            <person name="Henn M.R."/>
            <person name="Taylor J.W."/>
            <person name="Rounsley S.D."/>
        </authorList>
    </citation>
    <scope>NUCLEOTIDE SEQUENCE [LARGE SCALE GENOMIC DNA]</scope>
    <source>
        <strain evidence="3">RMSCC 3703</strain>
    </source>
</reference>
<evidence type="ECO:0000256" key="1">
    <source>
        <dbReference type="SAM" id="MobiDB-lite"/>
    </source>
</evidence>